<organism evidence="18 19">
    <name type="scientific">Peptoniphilus indolicus</name>
    <dbReference type="NCBI Taxonomy" id="33030"/>
    <lineage>
        <taxon>Bacteria</taxon>
        <taxon>Bacillati</taxon>
        <taxon>Bacillota</taxon>
        <taxon>Tissierellia</taxon>
        <taxon>Tissierellales</taxon>
        <taxon>Peptoniphilaceae</taxon>
        <taxon>Peptoniphilus</taxon>
    </lineage>
</organism>
<dbReference type="CDD" id="cd02196">
    <property type="entry name" value="PurM"/>
    <property type="match status" value="1"/>
</dbReference>
<dbReference type="UniPathway" id="UPA00074">
    <property type="reaction ID" value="UER00129"/>
</dbReference>
<proteinExistence type="inferred from homology"/>
<evidence type="ECO:0000256" key="9">
    <source>
        <dbReference type="ARBA" id="ARBA00022755"/>
    </source>
</evidence>
<keyword evidence="6 15" id="KW-0963">Cytoplasm</keyword>
<dbReference type="FunFam" id="3.90.650.10:FF:000011">
    <property type="entry name" value="Phosphoribosylformylglycinamidine cyclo-ligase"/>
    <property type="match status" value="1"/>
</dbReference>
<comment type="catalytic activity">
    <reaction evidence="14 15">
        <text>2-formamido-N(1)-(5-O-phospho-beta-D-ribosyl)acetamidine + ATP = 5-amino-1-(5-phospho-beta-D-ribosyl)imidazole + ADP + phosphate + H(+)</text>
        <dbReference type="Rhea" id="RHEA:23032"/>
        <dbReference type="ChEBI" id="CHEBI:15378"/>
        <dbReference type="ChEBI" id="CHEBI:30616"/>
        <dbReference type="ChEBI" id="CHEBI:43474"/>
        <dbReference type="ChEBI" id="CHEBI:137981"/>
        <dbReference type="ChEBI" id="CHEBI:147287"/>
        <dbReference type="ChEBI" id="CHEBI:456216"/>
        <dbReference type="EC" id="6.3.3.1"/>
    </reaction>
</comment>
<accession>A0A379DBT7</accession>
<keyword evidence="8 15" id="KW-0547">Nucleotide-binding</keyword>
<evidence type="ECO:0000256" key="15">
    <source>
        <dbReference type="HAMAP-Rule" id="MF_00741"/>
    </source>
</evidence>
<dbReference type="NCBIfam" id="TIGR00878">
    <property type="entry name" value="purM"/>
    <property type="match status" value="1"/>
</dbReference>
<dbReference type="Proteomes" id="UP000254777">
    <property type="component" value="Unassembled WGS sequence"/>
</dbReference>
<dbReference type="InterPro" id="IPR036921">
    <property type="entry name" value="PurM-like_N_sf"/>
</dbReference>
<keyword evidence="10 15" id="KW-0067">ATP-binding</keyword>
<dbReference type="Pfam" id="PF00586">
    <property type="entry name" value="AIRS"/>
    <property type="match status" value="1"/>
</dbReference>
<dbReference type="EMBL" id="UGTH01000001">
    <property type="protein sequence ID" value="SUB75466.1"/>
    <property type="molecule type" value="Genomic_DNA"/>
</dbReference>
<evidence type="ECO:0000256" key="12">
    <source>
        <dbReference type="ARBA" id="ARBA00032931"/>
    </source>
</evidence>
<keyword evidence="7 15" id="KW-0436">Ligase</keyword>
<dbReference type="EC" id="6.3.3.1" evidence="4 15"/>
<dbReference type="GO" id="GO:0004641">
    <property type="term" value="F:phosphoribosylformylglycinamidine cyclo-ligase activity"/>
    <property type="evidence" value="ECO:0007669"/>
    <property type="project" value="UniProtKB-UniRule"/>
</dbReference>
<dbReference type="FunFam" id="3.30.1330.10:FF:000001">
    <property type="entry name" value="Phosphoribosylformylglycinamidine cyclo-ligase"/>
    <property type="match status" value="1"/>
</dbReference>
<evidence type="ECO:0000256" key="13">
    <source>
        <dbReference type="ARBA" id="ARBA00033093"/>
    </source>
</evidence>
<name>A0A379DBT7_9FIRM</name>
<sequence>MKYSDAGVDVERGYEEVSLIKKMCEKTYSKDVLSGVGGFGAMFNLDITKYKNPVLVSGSDGVGTKLLIAQKADVHNSCGIDLVAMCVNDVICQGAKPLFFLDYIATGRLEPTKMANIVEGIAKGCEISDCSLIGGETAEMPDMYGEEDYDLAGFVVGVVDREKIVDGKNIKDGDLVIALESSGVHSNGFSLVRKIVFEKAGLDIEDELYEGISVKKALLEPTRIYVRDVLDLIEKVEVKAIANITGGGLYENIPRALNGHGAEIDLTEYKMPALFEKLQELGDVATEDMLSAFNCGIGMVLVIDREDEQKVIEHFKDYRAFKIGEIRGTELEIKF</sequence>
<comment type="subcellular location">
    <subcellularLocation>
        <location evidence="1 15">Cytoplasm</location>
    </subcellularLocation>
</comment>
<dbReference type="InterPro" id="IPR004733">
    <property type="entry name" value="PurM_cligase"/>
</dbReference>
<keyword evidence="9 15" id="KW-0658">Purine biosynthesis</keyword>
<dbReference type="SUPFAM" id="SSF56042">
    <property type="entry name" value="PurM C-terminal domain-like"/>
    <property type="match status" value="1"/>
</dbReference>
<dbReference type="GO" id="GO:0005524">
    <property type="term" value="F:ATP binding"/>
    <property type="evidence" value="ECO:0007669"/>
    <property type="project" value="UniProtKB-KW"/>
</dbReference>
<evidence type="ECO:0000259" key="17">
    <source>
        <dbReference type="Pfam" id="PF02769"/>
    </source>
</evidence>
<evidence type="ECO:0000256" key="10">
    <source>
        <dbReference type="ARBA" id="ARBA00022840"/>
    </source>
</evidence>
<evidence type="ECO:0000313" key="19">
    <source>
        <dbReference type="Proteomes" id="UP000254777"/>
    </source>
</evidence>
<dbReference type="InterPro" id="IPR010918">
    <property type="entry name" value="PurM-like_C_dom"/>
</dbReference>
<dbReference type="Pfam" id="PF02769">
    <property type="entry name" value="AIRS_C"/>
    <property type="match status" value="1"/>
</dbReference>
<comment type="similarity">
    <text evidence="3 15">Belongs to the AIR synthase family.</text>
</comment>
<evidence type="ECO:0000256" key="4">
    <source>
        <dbReference type="ARBA" id="ARBA00013047"/>
    </source>
</evidence>
<evidence type="ECO:0000256" key="1">
    <source>
        <dbReference type="ARBA" id="ARBA00004496"/>
    </source>
</evidence>
<comment type="pathway">
    <text evidence="2 15">Purine metabolism; IMP biosynthesis via de novo pathway; 5-amino-1-(5-phospho-D-ribosyl)imidazole from N(2)-formyl-N(1)-(5-phospho-D-ribosyl)glycinamide: step 2/2.</text>
</comment>
<dbReference type="Gene3D" id="3.90.650.10">
    <property type="entry name" value="PurM-like C-terminal domain"/>
    <property type="match status" value="1"/>
</dbReference>
<dbReference type="InterPro" id="IPR036676">
    <property type="entry name" value="PurM-like_C_sf"/>
</dbReference>
<gene>
    <name evidence="15 18" type="primary">purM</name>
    <name evidence="18" type="ORF">NCTC11088_01262</name>
</gene>
<feature type="domain" description="PurM-like C-terminal" evidence="17">
    <location>
        <begin position="171"/>
        <end position="329"/>
    </location>
</feature>
<dbReference type="InterPro" id="IPR016188">
    <property type="entry name" value="PurM-like_N"/>
</dbReference>
<dbReference type="SUPFAM" id="SSF55326">
    <property type="entry name" value="PurM N-terminal domain-like"/>
    <property type="match status" value="1"/>
</dbReference>
<evidence type="ECO:0000256" key="8">
    <source>
        <dbReference type="ARBA" id="ARBA00022741"/>
    </source>
</evidence>
<dbReference type="Gene3D" id="3.30.1330.10">
    <property type="entry name" value="PurM-like, N-terminal domain"/>
    <property type="match status" value="1"/>
</dbReference>
<dbReference type="RefSeq" id="WP_004819852.1">
    <property type="nucleotide sequence ID" value="NZ_UGTH01000001.1"/>
</dbReference>
<evidence type="ECO:0000256" key="11">
    <source>
        <dbReference type="ARBA" id="ARBA00031908"/>
    </source>
</evidence>
<evidence type="ECO:0000256" key="5">
    <source>
        <dbReference type="ARBA" id="ARBA00020367"/>
    </source>
</evidence>
<evidence type="ECO:0000313" key="18">
    <source>
        <dbReference type="EMBL" id="SUB75466.1"/>
    </source>
</evidence>
<evidence type="ECO:0000256" key="6">
    <source>
        <dbReference type="ARBA" id="ARBA00022490"/>
    </source>
</evidence>
<dbReference type="GO" id="GO:0004637">
    <property type="term" value="F:phosphoribosylamine-glycine ligase activity"/>
    <property type="evidence" value="ECO:0007669"/>
    <property type="project" value="TreeGrafter"/>
</dbReference>
<dbReference type="PANTHER" id="PTHR10520">
    <property type="entry name" value="TRIFUNCTIONAL PURINE BIOSYNTHETIC PROTEIN ADENOSINE-3-RELATED"/>
    <property type="match status" value="1"/>
</dbReference>
<dbReference type="HAMAP" id="MF_00741">
    <property type="entry name" value="AIRS"/>
    <property type="match status" value="1"/>
</dbReference>
<evidence type="ECO:0000256" key="2">
    <source>
        <dbReference type="ARBA" id="ARBA00004686"/>
    </source>
</evidence>
<evidence type="ECO:0000256" key="14">
    <source>
        <dbReference type="ARBA" id="ARBA00049057"/>
    </source>
</evidence>
<dbReference type="PANTHER" id="PTHR10520:SF12">
    <property type="entry name" value="TRIFUNCTIONAL PURINE BIOSYNTHETIC PROTEIN ADENOSINE-3"/>
    <property type="match status" value="1"/>
</dbReference>
<protein>
    <recommendedName>
        <fullName evidence="5 15">Phosphoribosylformylglycinamidine cyclo-ligase</fullName>
        <ecNumber evidence="4 15">6.3.3.1</ecNumber>
    </recommendedName>
    <alternativeName>
        <fullName evidence="12 15">AIR synthase</fullName>
    </alternativeName>
    <alternativeName>
        <fullName evidence="13 15">AIRS</fullName>
    </alternativeName>
    <alternativeName>
        <fullName evidence="11 15">Phosphoribosyl-aminoimidazole synthetase</fullName>
    </alternativeName>
</protein>
<dbReference type="GO" id="GO:0046084">
    <property type="term" value="P:adenine biosynthetic process"/>
    <property type="evidence" value="ECO:0007669"/>
    <property type="project" value="TreeGrafter"/>
</dbReference>
<evidence type="ECO:0000256" key="3">
    <source>
        <dbReference type="ARBA" id="ARBA00010280"/>
    </source>
</evidence>
<dbReference type="AlphaFoldDB" id="A0A379DBT7"/>
<reference evidence="18 19" key="1">
    <citation type="submission" date="2018-06" db="EMBL/GenBank/DDBJ databases">
        <authorList>
            <consortium name="Pathogen Informatics"/>
            <person name="Doyle S."/>
        </authorList>
    </citation>
    <scope>NUCLEOTIDE SEQUENCE [LARGE SCALE GENOMIC DNA]</scope>
    <source>
        <strain evidence="18 19">NCTC11088</strain>
    </source>
</reference>
<feature type="domain" description="PurM-like N-terminal" evidence="16">
    <location>
        <begin position="54"/>
        <end position="159"/>
    </location>
</feature>
<evidence type="ECO:0000256" key="7">
    <source>
        <dbReference type="ARBA" id="ARBA00022598"/>
    </source>
</evidence>
<evidence type="ECO:0000259" key="16">
    <source>
        <dbReference type="Pfam" id="PF00586"/>
    </source>
</evidence>
<dbReference type="GO" id="GO:0006189">
    <property type="term" value="P:'de novo' IMP biosynthetic process"/>
    <property type="evidence" value="ECO:0007669"/>
    <property type="project" value="UniProtKB-UniRule"/>
</dbReference>
<dbReference type="GO" id="GO:0005829">
    <property type="term" value="C:cytosol"/>
    <property type="evidence" value="ECO:0007669"/>
    <property type="project" value="TreeGrafter"/>
</dbReference>